<dbReference type="GO" id="GO:1902600">
    <property type="term" value="P:proton transmembrane transport"/>
    <property type="evidence" value="ECO:0007669"/>
    <property type="project" value="UniProtKB-KW"/>
</dbReference>
<dbReference type="GO" id="GO:0031966">
    <property type="term" value="C:mitochondrial membrane"/>
    <property type="evidence" value="ECO:0007669"/>
    <property type="project" value="UniProtKB-SubCell"/>
</dbReference>
<evidence type="ECO:0000256" key="3">
    <source>
        <dbReference type="ARBA" id="ARBA00022448"/>
    </source>
</evidence>
<keyword evidence="7" id="KW-0496">Mitochondrion</keyword>
<keyword evidence="5" id="KW-0375">Hydrogen ion transport</keyword>
<keyword evidence="6" id="KW-0406">Ion transport</keyword>
<protein>
    <submittedName>
        <fullName evidence="12">Uncharacterized protein</fullName>
    </submittedName>
</protein>
<keyword evidence="9" id="KW-0066">ATP synthesis</keyword>
<sequence length="109" mass="12504">VFPDTKLLDVKLCDLRAWVGRREKTPSAFYNEFMRNVWRVHNLYYSGPVFNNTVKVSWIVSARRTISAPNLSTQCANRGLSLPLIFIAQKAIIITTVICCLVVMCQRVR</sequence>
<organism evidence="11 12">
    <name type="scientific">Parascaris equorum</name>
    <name type="common">Equine roundworm</name>
    <dbReference type="NCBI Taxonomy" id="6256"/>
    <lineage>
        <taxon>Eukaryota</taxon>
        <taxon>Metazoa</taxon>
        <taxon>Ecdysozoa</taxon>
        <taxon>Nematoda</taxon>
        <taxon>Chromadorea</taxon>
        <taxon>Rhabditida</taxon>
        <taxon>Spirurina</taxon>
        <taxon>Ascaridomorpha</taxon>
        <taxon>Ascaridoidea</taxon>
        <taxon>Ascarididae</taxon>
        <taxon>Parascaris</taxon>
    </lineage>
</organism>
<evidence type="ECO:0000256" key="5">
    <source>
        <dbReference type="ARBA" id="ARBA00022781"/>
    </source>
</evidence>
<dbReference type="InterPro" id="IPR019344">
    <property type="entry name" value="F1F0-ATPsyn_F_prd"/>
</dbReference>
<evidence type="ECO:0000256" key="10">
    <source>
        <dbReference type="SAM" id="Phobius"/>
    </source>
</evidence>
<evidence type="ECO:0000313" key="12">
    <source>
        <dbReference type="WBParaSite" id="PEQ_0000601101-mRNA-1"/>
    </source>
</evidence>
<dbReference type="AlphaFoldDB" id="A0A914RHJ9"/>
<keyword evidence="10" id="KW-0812">Transmembrane</keyword>
<evidence type="ECO:0000313" key="11">
    <source>
        <dbReference type="Proteomes" id="UP000887564"/>
    </source>
</evidence>
<evidence type="ECO:0000256" key="8">
    <source>
        <dbReference type="ARBA" id="ARBA00023136"/>
    </source>
</evidence>
<name>A0A914RHJ9_PAREQ</name>
<keyword evidence="8 10" id="KW-0472">Membrane</keyword>
<evidence type="ECO:0000256" key="1">
    <source>
        <dbReference type="ARBA" id="ARBA00004325"/>
    </source>
</evidence>
<keyword evidence="11" id="KW-1185">Reference proteome</keyword>
<accession>A0A914RHJ9</accession>
<comment type="similarity">
    <text evidence="2">Belongs to the ATPase F chain family.</text>
</comment>
<comment type="subcellular location">
    <subcellularLocation>
        <location evidence="1">Mitochondrion membrane</location>
    </subcellularLocation>
</comment>
<evidence type="ECO:0000256" key="7">
    <source>
        <dbReference type="ARBA" id="ARBA00023128"/>
    </source>
</evidence>
<keyword evidence="4" id="KW-0138">CF(0)</keyword>
<dbReference type="WBParaSite" id="PEQ_0000601101-mRNA-1">
    <property type="protein sequence ID" value="PEQ_0000601101-mRNA-1"/>
    <property type="gene ID" value="PEQ_0000601101"/>
</dbReference>
<evidence type="ECO:0000256" key="6">
    <source>
        <dbReference type="ARBA" id="ARBA00023065"/>
    </source>
</evidence>
<evidence type="ECO:0000256" key="9">
    <source>
        <dbReference type="ARBA" id="ARBA00023310"/>
    </source>
</evidence>
<keyword evidence="3" id="KW-0813">Transport</keyword>
<keyword evidence="10" id="KW-1133">Transmembrane helix</keyword>
<dbReference type="Proteomes" id="UP000887564">
    <property type="component" value="Unplaced"/>
</dbReference>
<dbReference type="GO" id="GO:0045259">
    <property type="term" value="C:proton-transporting ATP synthase complex"/>
    <property type="evidence" value="ECO:0007669"/>
    <property type="project" value="UniProtKB-KW"/>
</dbReference>
<dbReference type="Pfam" id="PF10206">
    <property type="entry name" value="WRW"/>
    <property type="match status" value="1"/>
</dbReference>
<dbReference type="GO" id="GO:0006754">
    <property type="term" value="P:ATP biosynthetic process"/>
    <property type="evidence" value="ECO:0007669"/>
    <property type="project" value="UniProtKB-KW"/>
</dbReference>
<evidence type="ECO:0000256" key="4">
    <source>
        <dbReference type="ARBA" id="ARBA00022547"/>
    </source>
</evidence>
<proteinExistence type="inferred from homology"/>
<reference evidence="12" key="1">
    <citation type="submission" date="2022-11" db="UniProtKB">
        <authorList>
            <consortium name="WormBaseParasite"/>
        </authorList>
    </citation>
    <scope>IDENTIFICATION</scope>
</reference>
<feature type="transmembrane region" description="Helical" evidence="10">
    <location>
        <begin position="80"/>
        <end position="104"/>
    </location>
</feature>
<evidence type="ECO:0000256" key="2">
    <source>
        <dbReference type="ARBA" id="ARBA00005895"/>
    </source>
</evidence>